<comment type="caution">
    <text evidence="8">The sequence shown here is derived from an EMBL/GenBank/DDBJ whole genome shotgun (WGS) entry which is preliminary data.</text>
</comment>
<accession>A0A7J6W828</accession>
<evidence type="ECO:0000313" key="8">
    <source>
        <dbReference type="EMBL" id="KAF5192700.1"/>
    </source>
</evidence>
<evidence type="ECO:0000256" key="2">
    <source>
        <dbReference type="ARBA" id="ARBA00022723"/>
    </source>
</evidence>
<sequence length="289" mass="31155">MGNKETAMGRKNKAESESLVWCYYCDEKFAKDKLLSHQKEAHFKCHVCAKKFLSVGGMALHHLQNHKDVKANELPVSEGVENKHIRNTKRARHDEPDGELIKTEICETRIIPPKRLAAHSGDQGEDAPSNLTKVEIPSANLIGVVVAGAGGVGFPPESIVGAVQPINDSELAAPPSGCPQLQVPPHPASPTVAPVGLHQQPSSPTQNVIIPLSSTTCPALPPSFPINGPRVPSAHVSVACPKTGCPPPPVLRKKVRPASDNVHFVWDDEAISMEERRMALLKYQLSGVH</sequence>
<name>A0A7J6W828_THATH</name>
<evidence type="ECO:0000256" key="5">
    <source>
        <dbReference type="ARBA" id="ARBA00023242"/>
    </source>
</evidence>
<keyword evidence="3 6" id="KW-0863">Zinc-finger</keyword>
<dbReference type="InterPro" id="IPR036236">
    <property type="entry name" value="Znf_C2H2_sf"/>
</dbReference>
<proteinExistence type="predicted"/>
<evidence type="ECO:0000256" key="1">
    <source>
        <dbReference type="ARBA" id="ARBA00004123"/>
    </source>
</evidence>
<evidence type="ECO:0000256" key="6">
    <source>
        <dbReference type="PROSITE-ProRule" id="PRU00042"/>
    </source>
</evidence>
<dbReference type="AlphaFoldDB" id="A0A7J6W828"/>
<dbReference type="GO" id="GO:0006355">
    <property type="term" value="P:regulation of DNA-templated transcription"/>
    <property type="evidence" value="ECO:0007669"/>
    <property type="project" value="TreeGrafter"/>
</dbReference>
<dbReference type="GO" id="GO:0003677">
    <property type="term" value="F:DNA binding"/>
    <property type="evidence" value="ECO:0007669"/>
    <property type="project" value="TreeGrafter"/>
</dbReference>
<keyword evidence="5" id="KW-0539">Nucleus</keyword>
<comment type="subcellular location">
    <subcellularLocation>
        <location evidence="1">Nucleus</location>
    </subcellularLocation>
</comment>
<dbReference type="EMBL" id="JABWDY010021033">
    <property type="protein sequence ID" value="KAF5192700.1"/>
    <property type="molecule type" value="Genomic_DNA"/>
</dbReference>
<gene>
    <name evidence="8" type="ORF">FRX31_017715</name>
</gene>
<evidence type="ECO:0000259" key="7">
    <source>
        <dbReference type="PROSITE" id="PS50157"/>
    </source>
</evidence>
<dbReference type="SUPFAM" id="SSF57667">
    <property type="entry name" value="beta-beta-alpha zinc fingers"/>
    <property type="match status" value="1"/>
</dbReference>
<evidence type="ECO:0000256" key="4">
    <source>
        <dbReference type="ARBA" id="ARBA00022833"/>
    </source>
</evidence>
<dbReference type="PANTHER" id="PTHR23215:SF0">
    <property type="entry name" value="BUB3-INTERACTING AND GLEBS MOTIF-CONTAINING PROTEIN ZNF207"/>
    <property type="match status" value="1"/>
</dbReference>
<feature type="domain" description="C2H2-type" evidence="7">
    <location>
        <begin position="43"/>
        <end position="71"/>
    </location>
</feature>
<dbReference type="Gene3D" id="3.30.160.60">
    <property type="entry name" value="Classic Zinc Finger"/>
    <property type="match status" value="1"/>
</dbReference>
<evidence type="ECO:0000313" key="9">
    <source>
        <dbReference type="Proteomes" id="UP000554482"/>
    </source>
</evidence>
<dbReference type="OrthoDB" id="7959595at2759"/>
<keyword evidence="2" id="KW-0479">Metal-binding</keyword>
<reference evidence="8 9" key="1">
    <citation type="submission" date="2020-06" db="EMBL/GenBank/DDBJ databases">
        <title>Transcriptomic and genomic resources for Thalictrum thalictroides and T. hernandezii: Facilitating candidate gene discovery in an emerging model plant lineage.</title>
        <authorList>
            <person name="Arias T."/>
            <person name="Riano-Pachon D.M."/>
            <person name="Di Stilio V.S."/>
        </authorList>
    </citation>
    <scope>NUCLEOTIDE SEQUENCE [LARGE SCALE GENOMIC DNA]</scope>
    <source>
        <strain evidence="9">cv. WT478/WT964</strain>
        <tissue evidence="8">Leaves</tissue>
    </source>
</reference>
<keyword evidence="4" id="KW-0862">Zinc</keyword>
<dbReference type="PROSITE" id="PS00028">
    <property type="entry name" value="ZINC_FINGER_C2H2_1"/>
    <property type="match status" value="1"/>
</dbReference>
<dbReference type="Proteomes" id="UP000554482">
    <property type="component" value="Unassembled WGS sequence"/>
</dbReference>
<keyword evidence="9" id="KW-1185">Reference proteome</keyword>
<organism evidence="8 9">
    <name type="scientific">Thalictrum thalictroides</name>
    <name type="common">Rue-anemone</name>
    <name type="synonym">Anemone thalictroides</name>
    <dbReference type="NCBI Taxonomy" id="46969"/>
    <lineage>
        <taxon>Eukaryota</taxon>
        <taxon>Viridiplantae</taxon>
        <taxon>Streptophyta</taxon>
        <taxon>Embryophyta</taxon>
        <taxon>Tracheophyta</taxon>
        <taxon>Spermatophyta</taxon>
        <taxon>Magnoliopsida</taxon>
        <taxon>Ranunculales</taxon>
        <taxon>Ranunculaceae</taxon>
        <taxon>Thalictroideae</taxon>
        <taxon>Thalictrum</taxon>
    </lineage>
</organism>
<dbReference type="PANTHER" id="PTHR23215">
    <property type="entry name" value="ZINC FINGER PROTEIN 207"/>
    <property type="match status" value="1"/>
</dbReference>
<dbReference type="GO" id="GO:0005634">
    <property type="term" value="C:nucleus"/>
    <property type="evidence" value="ECO:0007669"/>
    <property type="project" value="UniProtKB-SubCell"/>
</dbReference>
<evidence type="ECO:0000256" key="3">
    <source>
        <dbReference type="ARBA" id="ARBA00022771"/>
    </source>
</evidence>
<dbReference type="PROSITE" id="PS50157">
    <property type="entry name" value="ZINC_FINGER_C2H2_2"/>
    <property type="match status" value="1"/>
</dbReference>
<dbReference type="InterPro" id="IPR013087">
    <property type="entry name" value="Znf_C2H2_type"/>
</dbReference>
<protein>
    <submittedName>
        <fullName evidence="8">Suppressor of fri</fullName>
    </submittedName>
</protein>
<dbReference type="GO" id="GO:0008270">
    <property type="term" value="F:zinc ion binding"/>
    <property type="evidence" value="ECO:0007669"/>
    <property type="project" value="UniProtKB-KW"/>
</dbReference>